<evidence type="ECO:0000313" key="2">
    <source>
        <dbReference type="EMBL" id="WIT10901.1"/>
    </source>
</evidence>
<dbReference type="InterPro" id="IPR048354">
    <property type="entry name" value="TOD1_MUCI70_glycTrfase_dom"/>
</dbReference>
<organism evidence="2 3">
    <name type="scientific">Paucibacter sediminis</name>
    <dbReference type="NCBI Taxonomy" id="3019553"/>
    <lineage>
        <taxon>Bacteria</taxon>
        <taxon>Pseudomonadati</taxon>
        <taxon>Pseudomonadota</taxon>
        <taxon>Betaproteobacteria</taxon>
        <taxon>Burkholderiales</taxon>
        <taxon>Sphaerotilaceae</taxon>
        <taxon>Roseateles</taxon>
    </lineage>
</organism>
<dbReference type="AlphaFoldDB" id="A0AA95NJU3"/>
<proteinExistence type="predicted"/>
<protein>
    <submittedName>
        <fullName evidence="2">DUF616 domain-containing protein</fullName>
    </submittedName>
</protein>
<evidence type="ECO:0000313" key="3">
    <source>
        <dbReference type="Proteomes" id="UP001177769"/>
    </source>
</evidence>
<dbReference type="EMBL" id="CP116346">
    <property type="protein sequence ID" value="WIT10901.1"/>
    <property type="molecule type" value="Genomic_DNA"/>
</dbReference>
<accession>A0AA95NJU3</accession>
<sequence length="465" mass="51968">MSSNTSRTRLVVYTVLTGSKEALGNPLAQLPPDASSDLDIDFVCFTDNRALSSPVWSFRYLDRLPLPPEKASRRPKAMPQDYLPEWEYSLYIDNIVLFKRLPQAADLRTERPYLFKLFKHPTRSNPLQEAEAILQIGYEKAERVAAQLDFYAKLMPLEEITPLSTCTVMLRQHGHAQVQGFGRTWWEQILNFCKRDQMSFDFSLKSSGAAVEYFPGTMGDSELVYKTVNMHAGRVLANFDPVRYGWMHRDDPEARRDPRAHYLKAGQHTGQDYAARSELLEFLSYRYGSSLGNQVAPRRNLAAPLQLLLQPYRLEAQGRMLIVRVLAEGETAFDAAEAGQAEVVLATFMGAKYEGVRLELTSAQLASGTIRLQPDARGYELVVLLGLPGELLTQAYAMLVPVLTAARGLLCAIACTPAAVMDVARVEQAMLQLRGSCLTGVQQSLHDSLEQPLRNSLLSFEWGGG</sequence>
<dbReference type="Pfam" id="PF04765">
    <property type="entry name" value="TOD1_MUCI70"/>
    <property type="match status" value="1"/>
</dbReference>
<gene>
    <name evidence="2" type="ORF">PFX98_18575</name>
</gene>
<dbReference type="RefSeq" id="WP_285231979.1">
    <property type="nucleotide sequence ID" value="NZ_CP116346.1"/>
</dbReference>
<dbReference type="Proteomes" id="UP001177769">
    <property type="component" value="Chromosome"/>
</dbReference>
<name>A0AA95NJU3_9BURK</name>
<keyword evidence="3" id="KW-1185">Reference proteome</keyword>
<evidence type="ECO:0000259" key="1">
    <source>
        <dbReference type="Pfam" id="PF04765"/>
    </source>
</evidence>
<dbReference type="KEGG" id="pais:PFX98_18575"/>
<feature type="domain" description="TOD1/MUCI70 glycosyltransferase-like" evidence="1">
    <location>
        <begin position="73"/>
        <end position="204"/>
    </location>
</feature>
<reference evidence="2" key="1">
    <citation type="submission" date="2023-01" db="EMBL/GenBank/DDBJ databases">
        <title>Whole genome sequence of Paucibacter sp. S2-9 isolated from pond sediment.</title>
        <authorList>
            <person name="Jung J.Y."/>
        </authorList>
    </citation>
    <scope>NUCLEOTIDE SEQUENCE</scope>
    <source>
        <strain evidence="2">S2-9</strain>
    </source>
</reference>